<evidence type="ECO:0000256" key="1">
    <source>
        <dbReference type="SAM" id="MobiDB-lite"/>
    </source>
</evidence>
<sequence length="317" mass="34423">MSNGNNEADIKPAEKPKAKCNPPANSQFEQLKKAYADKVKVEIQSAQSSHDSLAKKLEQADDTACNERKITRAFIKAVDEYSFLNNCIAVSTSKDVVGIADLLSKTIVVKGGEMTSRYGKAVDAIKNAKKKVNNVNLYSEQLDDAIADSSNSEELKVIREILKKTGAPIIEDASAAFVTSVDGIVNQADDVAQSAVKVAGINEFINIDSLTQLSKTITEDATKFVSDVDKKLKDVQKKLEDSRKVLSTALVSLSTANSTKDTATDYLEAVNKIGTYLKDLNCDNVSCKDLDQIAKDAEASFNNDEEVSENPSQNKQQ</sequence>
<dbReference type="RefSeq" id="WP_111597121.1">
    <property type="nucleotide sequence ID" value="NZ_QLLL01000003.1"/>
</dbReference>
<evidence type="ECO:0000313" key="3">
    <source>
        <dbReference type="Proteomes" id="UP000249547"/>
    </source>
</evidence>
<dbReference type="EMBL" id="QLLL01000003">
    <property type="protein sequence ID" value="RAJ06506.1"/>
    <property type="molecule type" value="Genomic_DNA"/>
</dbReference>
<dbReference type="AlphaFoldDB" id="A0A327QPF0"/>
<dbReference type="Proteomes" id="UP000249547">
    <property type="component" value="Unassembled WGS sequence"/>
</dbReference>
<organism evidence="2 3">
    <name type="scientific">Chitinophaga skermanii</name>
    <dbReference type="NCBI Taxonomy" id="331697"/>
    <lineage>
        <taxon>Bacteria</taxon>
        <taxon>Pseudomonadati</taxon>
        <taxon>Bacteroidota</taxon>
        <taxon>Chitinophagia</taxon>
        <taxon>Chitinophagales</taxon>
        <taxon>Chitinophagaceae</taxon>
        <taxon>Chitinophaga</taxon>
    </lineage>
</organism>
<reference evidence="2 3" key="1">
    <citation type="submission" date="2018-06" db="EMBL/GenBank/DDBJ databases">
        <title>Genomic Encyclopedia of Archaeal and Bacterial Type Strains, Phase II (KMG-II): from individual species to whole genera.</title>
        <authorList>
            <person name="Goeker M."/>
        </authorList>
    </citation>
    <scope>NUCLEOTIDE SEQUENCE [LARGE SCALE GENOMIC DNA]</scope>
    <source>
        <strain evidence="2 3">DSM 23857</strain>
    </source>
</reference>
<dbReference type="OrthoDB" id="639932at2"/>
<feature type="region of interest" description="Disordered" evidence="1">
    <location>
        <begin position="1"/>
        <end position="24"/>
    </location>
</feature>
<name>A0A327QPF0_9BACT</name>
<evidence type="ECO:0000313" key="2">
    <source>
        <dbReference type="EMBL" id="RAJ06506.1"/>
    </source>
</evidence>
<protein>
    <submittedName>
        <fullName evidence="2">Uncharacterized protein</fullName>
    </submittedName>
</protein>
<accession>A0A327QPF0</accession>
<comment type="caution">
    <text evidence="2">The sequence shown here is derived from an EMBL/GenBank/DDBJ whole genome shotgun (WGS) entry which is preliminary data.</text>
</comment>
<keyword evidence="3" id="KW-1185">Reference proteome</keyword>
<gene>
    <name evidence="2" type="ORF">LX64_01633</name>
</gene>
<feature type="compositionally biased region" description="Basic and acidic residues" evidence="1">
    <location>
        <begin position="8"/>
        <end position="17"/>
    </location>
</feature>
<proteinExistence type="predicted"/>